<proteinExistence type="predicted"/>
<reference evidence="2 3" key="1">
    <citation type="submission" date="2023-09" db="EMBL/GenBank/DDBJ databases">
        <authorList>
            <person name="Wang M."/>
        </authorList>
    </citation>
    <scope>NUCLEOTIDE SEQUENCE [LARGE SCALE GENOMIC DNA]</scope>
    <source>
        <strain evidence="2">GT-2023</strain>
        <tissue evidence="2">Liver</tissue>
    </source>
</reference>
<evidence type="ECO:0000313" key="2">
    <source>
        <dbReference type="EMBL" id="KAL1249659.1"/>
    </source>
</evidence>
<keyword evidence="3" id="KW-1185">Reference proteome</keyword>
<dbReference type="EMBL" id="JAYMGO010000023">
    <property type="protein sequence ID" value="KAL1249659.1"/>
    <property type="molecule type" value="Genomic_DNA"/>
</dbReference>
<protein>
    <submittedName>
        <fullName evidence="2">Uncharacterized protein</fullName>
    </submittedName>
</protein>
<comment type="caution">
    <text evidence="2">The sequence shown here is derived from an EMBL/GenBank/DDBJ whole genome shotgun (WGS) entry which is preliminary data.</text>
</comment>
<evidence type="ECO:0000256" key="1">
    <source>
        <dbReference type="SAM" id="MobiDB-lite"/>
    </source>
</evidence>
<dbReference type="Proteomes" id="UP001558613">
    <property type="component" value="Unassembled WGS sequence"/>
</dbReference>
<gene>
    <name evidence="2" type="ORF">QQF64_020664</name>
</gene>
<evidence type="ECO:0000313" key="3">
    <source>
        <dbReference type="Proteomes" id="UP001558613"/>
    </source>
</evidence>
<feature type="region of interest" description="Disordered" evidence="1">
    <location>
        <begin position="1"/>
        <end position="20"/>
    </location>
</feature>
<sequence>MSDTEEVTEHLLPTPSRAGLTDHKGAIGGIYNGLGARRDDIIPPERQKLKGASHIKHTTLTSLCIKLNEREIKTGTPWAQSKGGVYFSGLKYKTDPPIRF</sequence>
<name>A0ABR3LD76_9TELE</name>
<accession>A0ABR3LD76</accession>
<organism evidence="2 3">
    <name type="scientific">Cirrhinus molitorella</name>
    <name type="common">mud carp</name>
    <dbReference type="NCBI Taxonomy" id="172907"/>
    <lineage>
        <taxon>Eukaryota</taxon>
        <taxon>Metazoa</taxon>
        <taxon>Chordata</taxon>
        <taxon>Craniata</taxon>
        <taxon>Vertebrata</taxon>
        <taxon>Euteleostomi</taxon>
        <taxon>Actinopterygii</taxon>
        <taxon>Neopterygii</taxon>
        <taxon>Teleostei</taxon>
        <taxon>Ostariophysi</taxon>
        <taxon>Cypriniformes</taxon>
        <taxon>Cyprinidae</taxon>
        <taxon>Labeoninae</taxon>
        <taxon>Labeonini</taxon>
        <taxon>Cirrhinus</taxon>
    </lineage>
</organism>